<dbReference type="InterPro" id="IPR050471">
    <property type="entry name" value="AB_hydrolase"/>
</dbReference>
<dbReference type="SUPFAM" id="SSF53474">
    <property type="entry name" value="alpha/beta-Hydrolases"/>
    <property type="match status" value="1"/>
</dbReference>
<gene>
    <name evidence="2" type="ORF">GCM10011509_04290</name>
</gene>
<feature type="domain" description="AB hydrolase-1" evidence="1">
    <location>
        <begin position="28"/>
        <end position="130"/>
    </location>
</feature>
<dbReference type="PANTHER" id="PTHR43433:SF10">
    <property type="entry name" value="AB HYDROLASE-1 DOMAIN-CONTAINING PROTEIN"/>
    <property type="match status" value="1"/>
</dbReference>
<dbReference type="InterPro" id="IPR029058">
    <property type="entry name" value="AB_hydrolase_fold"/>
</dbReference>
<keyword evidence="3" id="KW-1185">Reference proteome</keyword>
<dbReference type="GO" id="GO:0016787">
    <property type="term" value="F:hydrolase activity"/>
    <property type="evidence" value="ECO:0007669"/>
    <property type="project" value="UniProtKB-KW"/>
</dbReference>
<keyword evidence="2" id="KW-0378">Hydrolase</keyword>
<dbReference type="EMBL" id="BMLB01000001">
    <property type="protein sequence ID" value="GGK59071.1"/>
    <property type="molecule type" value="Genomic_DNA"/>
</dbReference>
<proteinExistence type="predicted"/>
<name>A0ABQ2F3R0_9MICO</name>
<reference evidence="3" key="1">
    <citation type="journal article" date="2019" name="Int. J. Syst. Evol. Microbiol.">
        <title>The Global Catalogue of Microorganisms (GCM) 10K type strain sequencing project: providing services to taxonomists for standard genome sequencing and annotation.</title>
        <authorList>
            <consortium name="The Broad Institute Genomics Platform"/>
            <consortium name="The Broad Institute Genome Sequencing Center for Infectious Disease"/>
            <person name="Wu L."/>
            <person name="Ma J."/>
        </authorList>
    </citation>
    <scope>NUCLEOTIDE SEQUENCE [LARGE SCALE GENOMIC DNA]</scope>
    <source>
        <strain evidence="3">CGMCC 1.5362</strain>
    </source>
</reference>
<organism evidence="2 3">
    <name type="scientific">Ornithinimicrobium pekingense</name>
    <dbReference type="NCBI Taxonomy" id="384677"/>
    <lineage>
        <taxon>Bacteria</taxon>
        <taxon>Bacillati</taxon>
        <taxon>Actinomycetota</taxon>
        <taxon>Actinomycetes</taxon>
        <taxon>Micrococcales</taxon>
        <taxon>Ornithinimicrobiaceae</taxon>
        <taxon>Ornithinimicrobium</taxon>
    </lineage>
</organism>
<dbReference type="InterPro" id="IPR000073">
    <property type="entry name" value="AB_hydrolase_1"/>
</dbReference>
<sequence>MTTSTADGTTTTTSGIAYRVQGAADGLPVVALHGTPGSRFSGTPARDALLALGLRVLTYDRPGYGETPGGEARPARELAQDVLDVLDHAGIEGPVGVLAGGGGTPAALALAALHPERVAALTLVWPQAPGAADAGSPGMEQHEWVRGMDEQQRMLHALALQDPVFLRDQLELGLGAHAGADGIVLDLVQVQEPWGVDPADVRCPVDVWWGMDSAVNPAGHAVWLSDRLTGAQVHEHPQEEHQWHVRRLVEVFAQLGERLGAQPLTPQELAAASAAVDTDGCGGGRVGGCACGAGGCGA</sequence>
<protein>
    <submittedName>
        <fullName evidence="2">Alpha/beta hydrolase</fullName>
    </submittedName>
</protein>
<accession>A0ABQ2F3R0</accession>
<comment type="caution">
    <text evidence="2">The sequence shown here is derived from an EMBL/GenBank/DDBJ whole genome shotgun (WGS) entry which is preliminary data.</text>
</comment>
<dbReference type="RefSeq" id="WP_022922780.1">
    <property type="nucleotide sequence ID" value="NZ_BMLB01000001.1"/>
</dbReference>
<evidence type="ECO:0000259" key="1">
    <source>
        <dbReference type="Pfam" id="PF00561"/>
    </source>
</evidence>
<evidence type="ECO:0000313" key="2">
    <source>
        <dbReference type="EMBL" id="GGK59071.1"/>
    </source>
</evidence>
<dbReference type="Gene3D" id="3.40.50.1820">
    <property type="entry name" value="alpha/beta hydrolase"/>
    <property type="match status" value="1"/>
</dbReference>
<evidence type="ECO:0000313" key="3">
    <source>
        <dbReference type="Proteomes" id="UP000662111"/>
    </source>
</evidence>
<dbReference type="Proteomes" id="UP000662111">
    <property type="component" value="Unassembled WGS sequence"/>
</dbReference>
<dbReference type="Pfam" id="PF00561">
    <property type="entry name" value="Abhydrolase_1"/>
    <property type="match status" value="1"/>
</dbReference>
<dbReference type="PANTHER" id="PTHR43433">
    <property type="entry name" value="HYDROLASE, ALPHA/BETA FOLD FAMILY PROTEIN"/>
    <property type="match status" value="1"/>
</dbReference>